<feature type="compositionally biased region" description="Low complexity" evidence="4">
    <location>
        <begin position="40"/>
        <end position="51"/>
    </location>
</feature>
<dbReference type="GO" id="GO:0004674">
    <property type="term" value="F:protein serine/threonine kinase activity"/>
    <property type="evidence" value="ECO:0007669"/>
    <property type="project" value="TreeGrafter"/>
</dbReference>
<evidence type="ECO:0000259" key="5">
    <source>
        <dbReference type="PROSITE" id="PS50011"/>
    </source>
</evidence>
<accession>A0A9P3M1P4</accession>
<dbReference type="OrthoDB" id="4062651at2759"/>
<evidence type="ECO:0000313" key="6">
    <source>
        <dbReference type="EMBL" id="GJJ78609.1"/>
    </source>
</evidence>
<feature type="region of interest" description="Disordered" evidence="4">
    <location>
        <begin position="83"/>
        <end position="104"/>
    </location>
</feature>
<evidence type="ECO:0000256" key="2">
    <source>
        <dbReference type="ARBA" id="ARBA00022840"/>
    </source>
</evidence>
<dbReference type="GO" id="GO:0045719">
    <property type="term" value="P:negative regulation of glycogen biosynthetic process"/>
    <property type="evidence" value="ECO:0007669"/>
    <property type="project" value="TreeGrafter"/>
</dbReference>
<feature type="region of interest" description="Disordered" evidence="4">
    <location>
        <begin position="1"/>
        <end position="51"/>
    </location>
</feature>
<dbReference type="EMBL" id="BQFW01000015">
    <property type="protein sequence ID" value="GJJ78609.1"/>
    <property type="molecule type" value="Genomic_DNA"/>
</dbReference>
<evidence type="ECO:0000256" key="3">
    <source>
        <dbReference type="PROSITE-ProRule" id="PRU10141"/>
    </source>
</evidence>
<keyword evidence="2 3" id="KW-0067">ATP-binding</keyword>
<feature type="binding site" evidence="3">
    <location>
        <position position="273"/>
    </location>
    <ligand>
        <name>ATP</name>
        <dbReference type="ChEBI" id="CHEBI:30616"/>
    </ligand>
</feature>
<dbReference type="CDD" id="cd00180">
    <property type="entry name" value="PKc"/>
    <property type="match status" value="1"/>
</dbReference>
<dbReference type="PANTHER" id="PTHR24346:SF51">
    <property type="entry name" value="PAS DOMAIN-CONTAINING SERINE_THREONINE-PROTEIN KINASE"/>
    <property type="match status" value="1"/>
</dbReference>
<dbReference type="GO" id="GO:0005524">
    <property type="term" value="F:ATP binding"/>
    <property type="evidence" value="ECO:0007669"/>
    <property type="project" value="UniProtKB-UniRule"/>
</dbReference>
<sequence>MTKGNRPAKRKRTTTASTHKQSSNRSRLDANADNTGQCASPRLRSSSPFRPSSPIVFPAAKANANTHFVSKSSITFPATTTATTSAYTPPSPHNSLSSSTNAPSSPIVFPAGLRAQHHHQRPLKRKLRCSNAGAETLASPTPSPEANKRIKLRLRLDNIQPPTRPDSTAAQKSRDIIVISDDSDSEETSLDCQPLFFENNPIFDRPELTKEQAKVLLSIFPRGDDHNDDLKRAFLFSPEFSQNYRIGRLLGSGSSGFVVSARRLEDGRDVAIKIIPTDKRGRPDATANKVNREIEVLTSLKTHENIMEFVEVFTSRKPSEAGVDLYFIVTELGESSLFDFIETHRLDDTRTERQPPGEFPSGIRKEVVHSIFRQLARGLHSMHSQNVIHGDIKDENALVNVDRANGVYQAKLCDFGHAKRLNAASGAAFSNYGTTIMGPPEMDKNVERKEQLSAGLVSSILPDEWDRFYGFEADVFALGLLLYTMVHGDLPAELSEKDPAKLAAYKRRRESSRSFLFEVLAEGLERSLVDLLRGILVNKPKYRLSMDQVLDHAWVKKCP</sequence>
<dbReference type="InterPro" id="IPR000719">
    <property type="entry name" value="Prot_kinase_dom"/>
</dbReference>
<reference evidence="6" key="1">
    <citation type="submission" date="2021-11" db="EMBL/GenBank/DDBJ databases">
        <authorList>
            <person name="Herlambang A."/>
            <person name="Guo Y."/>
            <person name="Takashima Y."/>
            <person name="Nishizawa T."/>
        </authorList>
    </citation>
    <scope>NUCLEOTIDE SEQUENCE</scope>
    <source>
        <strain evidence="6">E1425</strain>
    </source>
</reference>
<evidence type="ECO:0000256" key="1">
    <source>
        <dbReference type="ARBA" id="ARBA00022741"/>
    </source>
</evidence>
<gene>
    <name evidence="6" type="ORF">EMPS_10968</name>
</gene>
<reference evidence="6" key="2">
    <citation type="journal article" date="2022" name="Microbiol. Resour. Announc.">
        <title>Whole-Genome Sequence of Entomortierella parvispora E1425, a Mucoromycotan Fungus Associated with Burkholderiaceae-Related Endosymbiotic Bacteria.</title>
        <authorList>
            <person name="Herlambang A."/>
            <person name="Guo Y."/>
            <person name="Takashima Y."/>
            <person name="Narisawa K."/>
            <person name="Ohta H."/>
            <person name="Nishizawa T."/>
        </authorList>
    </citation>
    <scope>NUCLEOTIDE SEQUENCE</scope>
    <source>
        <strain evidence="6">E1425</strain>
    </source>
</reference>
<name>A0A9P3M1P4_9FUNG</name>
<feature type="compositionally biased region" description="Polar residues" evidence="4">
    <location>
        <begin position="14"/>
        <end position="25"/>
    </location>
</feature>
<dbReference type="GO" id="GO:0035556">
    <property type="term" value="P:intracellular signal transduction"/>
    <property type="evidence" value="ECO:0007669"/>
    <property type="project" value="TreeGrafter"/>
</dbReference>
<feature type="compositionally biased region" description="Basic residues" evidence="4">
    <location>
        <begin position="1"/>
        <end position="13"/>
    </location>
</feature>
<dbReference type="InterPro" id="IPR011009">
    <property type="entry name" value="Kinase-like_dom_sf"/>
</dbReference>
<dbReference type="GO" id="GO:0005829">
    <property type="term" value="C:cytosol"/>
    <property type="evidence" value="ECO:0007669"/>
    <property type="project" value="TreeGrafter"/>
</dbReference>
<dbReference type="Pfam" id="PF00069">
    <property type="entry name" value="Pkinase"/>
    <property type="match status" value="1"/>
</dbReference>
<protein>
    <recommendedName>
        <fullName evidence="5">Protein kinase domain-containing protein</fullName>
    </recommendedName>
</protein>
<dbReference type="AlphaFoldDB" id="A0A9P3M1P4"/>
<dbReference type="PROSITE" id="PS00107">
    <property type="entry name" value="PROTEIN_KINASE_ATP"/>
    <property type="match status" value="1"/>
</dbReference>
<dbReference type="SMART" id="SM00220">
    <property type="entry name" value="S_TKc"/>
    <property type="match status" value="1"/>
</dbReference>
<comment type="caution">
    <text evidence="6">The sequence shown here is derived from an EMBL/GenBank/DDBJ whole genome shotgun (WGS) entry which is preliminary data.</text>
</comment>
<dbReference type="SUPFAM" id="SSF56112">
    <property type="entry name" value="Protein kinase-like (PK-like)"/>
    <property type="match status" value="1"/>
</dbReference>
<evidence type="ECO:0000313" key="7">
    <source>
        <dbReference type="Proteomes" id="UP000827284"/>
    </source>
</evidence>
<dbReference type="Gene3D" id="1.10.510.10">
    <property type="entry name" value="Transferase(Phosphotransferase) domain 1"/>
    <property type="match status" value="1"/>
</dbReference>
<dbReference type="InterPro" id="IPR017441">
    <property type="entry name" value="Protein_kinase_ATP_BS"/>
</dbReference>
<feature type="domain" description="Protein kinase" evidence="5">
    <location>
        <begin position="244"/>
        <end position="555"/>
    </location>
</feature>
<dbReference type="PROSITE" id="PS50011">
    <property type="entry name" value="PROTEIN_KINASE_DOM"/>
    <property type="match status" value="1"/>
</dbReference>
<dbReference type="Proteomes" id="UP000827284">
    <property type="component" value="Unassembled WGS sequence"/>
</dbReference>
<dbReference type="GO" id="GO:0005634">
    <property type="term" value="C:nucleus"/>
    <property type="evidence" value="ECO:0007669"/>
    <property type="project" value="TreeGrafter"/>
</dbReference>
<dbReference type="PANTHER" id="PTHR24346">
    <property type="entry name" value="MAP/MICROTUBULE AFFINITY-REGULATING KINASE"/>
    <property type="match status" value="1"/>
</dbReference>
<evidence type="ECO:0000256" key="4">
    <source>
        <dbReference type="SAM" id="MobiDB-lite"/>
    </source>
</evidence>
<organism evidence="6 7">
    <name type="scientific">Entomortierella parvispora</name>
    <dbReference type="NCBI Taxonomy" id="205924"/>
    <lineage>
        <taxon>Eukaryota</taxon>
        <taxon>Fungi</taxon>
        <taxon>Fungi incertae sedis</taxon>
        <taxon>Mucoromycota</taxon>
        <taxon>Mortierellomycotina</taxon>
        <taxon>Mortierellomycetes</taxon>
        <taxon>Mortierellales</taxon>
        <taxon>Mortierellaceae</taxon>
        <taxon>Entomortierella</taxon>
    </lineage>
</organism>
<proteinExistence type="predicted"/>
<keyword evidence="7" id="KW-1185">Reference proteome</keyword>
<keyword evidence="1 3" id="KW-0547">Nucleotide-binding</keyword>
<dbReference type="Gene3D" id="3.30.200.20">
    <property type="entry name" value="Phosphorylase Kinase, domain 1"/>
    <property type="match status" value="1"/>
</dbReference>